<name>A0A7W9BTC5_9SPHN</name>
<dbReference type="InterPro" id="IPR022061">
    <property type="entry name" value="DUF3617"/>
</dbReference>
<proteinExistence type="predicted"/>
<dbReference type="AlphaFoldDB" id="A0A7W9BTC5"/>
<keyword evidence="1" id="KW-0732">Signal</keyword>
<dbReference type="EMBL" id="JACIJR010000005">
    <property type="protein sequence ID" value="MBB5729756.1"/>
    <property type="molecule type" value="Genomic_DNA"/>
</dbReference>
<organism evidence="2 3">
    <name type="scientific">Sphingomonas prati</name>
    <dbReference type="NCBI Taxonomy" id="1843237"/>
    <lineage>
        <taxon>Bacteria</taxon>
        <taxon>Pseudomonadati</taxon>
        <taxon>Pseudomonadota</taxon>
        <taxon>Alphaproteobacteria</taxon>
        <taxon>Sphingomonadales</taxon>
        <taxon>Sphingomonadaceae</taxon>
        <taxon>Sphingomonas</taxon>
    </lineage>
</organism>
<accession>A0A7W9BTC5</accession>
<gene>
    <name evidence="2" type="ORF">FHS99_002252</name>
</gene>
<keyword evidence="3" id="KW-1185">Reference proteome</keyword>
<protein>
    <recommendedName>
        <fullName evidence="4">DUF3617 family protein</fullName>
    </recommendedName>
</protein>
<feature type="chain" id="PRO_5031030503" description="DUF3617 family protein" evidence="1">
    <location>
        <begin position="24"/>
        <end position="157"/>
    </location>
</feature>
<reference evidence="2 3" key="1">
    <citation type="submission" date="2020-08" db="EMBL/GenBank/DDBJ databases">
        <title>Genomic Encyclopedia of Type Strains, Phase IV (KMG-IV): sequencing the most valuable type-strain genomes for metagenomic binning, comparative biology and taxonomic classification.</title>
        <authorList>
            <person name="Goeker M."/>
        </authorList>
    </citation>
    <scope>NUCLEOTIDE SEQUENCE [LARGE SCALE GENOMIC DNA]</scope>
    <source>
        <strain evidence="2 3">DSM 103336</strain>
    </source>
</reference>
<evidence type="ECO:0000256" key="1">
    <source>
        <dbReference type="SAM" id="SignalP"/>
    </source>
</evidence>
<dbReference type="RefSeq" id="WP_157176080.1">
    <property type="nucleotide sequence ID" value="NZ_BMJP01000003.1"/>
</dbReference>
<dbReference type="Proteomes" id="UP000546701">
    <property type="component" value="Unassembled WGS sequence"/>
</dbReference>
<evidence type="ECO:0000313" key="2">
    <source>
        <dbReference type="EMBL" id="MBB5729756.1"/>
    </source>
</evidence>
<evidence type="ECO:0008006" key="4">
    <source>
        <dbReference type="Google" id="ProtNLM"/>
    </source>
</evidence>
<feature type="signal peptide" evidence="1">
    <location>
        <begin position="1"/>
        <end position="23"/>
    </location>
</feature>
<comment type="caution">
    <text evidence="2">The sequence shown here is derived from an EMBL/GenBank/DDBJ whole genome shotgun (WGS) entry which is preliminary data.</text>
</comment>
<sequence length="157" mass="16597">MRPRSSARLLTIPLLLAPAMLPAQGLAPGRWDVKSTGVELVIPGVPAFMVRMMQGKSKTENKCVLPADARSGVATLMAPKPEARCSVERAVVANGRVDHVMLCPQKKGGGAPMRITRVGTYTPAGFALRMTMTGTTPKGPLRIVADQVATHAGPKCK</sequence>
<dbReference type="OrthoDB" id="7570609at2"/>
<evidence type="ECO:0000313" key="3">
    <source>
        <dbReference type="Proteomes" id="UP000546701"/>
    </source>
</evidence>
<dbReference type="Pfam" id="PF12276">
    <property type="entry name" value="DUF3617"/>
    <property type="match status" value="1"/>
</dbReference>